<dbReference type="RefSeq" id="WP_191594751.1">
    <property type="nucleotide sequence ID" value="NZ_JACYFC010000003.1"/>
</dbReference>
<dbReference type="CDD" id="cd03884">
    <property type="entry name" value="M20_bAS"/>
    <property type="match status" value="1"/>
</dbReference>
<dbReference type="Proteomes" id="UP000604161">
    <property type="component" value="Unassembled WGS sequence"/>
</dbReference>
<proteinExistence type="inferred from homology"/>
<protein>
    <submittedName>
        <fullName evidence="4">M20 family metallo-hydrolase</fullName>
    </submittedName>
</protein>
<keyword evidence="2" id="KW-0378">Hydrolase</keyword>
<dbReference type="SUPFAM" id="SSF55031">
    <property type="entry name" value="Bacterial exopeptidase dimerisation domain"/>
    <property type="match status" value="1"/>
</dbReference>
<dbReference type="NCBIfam" id="NF006769">
    <property type="entry name" value="PRK09290.1-3"/>
    <property type="match status" value="1"/>
</dbReference>
<accession>A0ABR8NZ91</accession>
<dbReference type="EMBL" id="JACYFC010000003">
    <property type="protein sequence ID" value="MBD5771366.1"/>
    <property type="molecule type" value="Genomic_DNA"/>
</dbReference>
<dbReference type="Gene3D" id="3.40.630.10">
    <property type="entry name" value="Zn peptidases"/>
    <property type="match status" value="1"/>
</dbReference>
<feature type="domain" description="Peptidase M20 dimerisation" evidence="3">
    <location>
        <begin position="217"/>
        <end position="309"/>
    </location>
</feature>
<comment type="similarity">
    <text evidence="1">Belongs to the peptidase M20 family.</text>
</comment>
<dbReference type="InterPro" id="IPR002933">
    <property type="entry name" value="Peptidase_M20"/>
</dbReference>
<keyword evidence="5" id="KW-1185">Reference proteome</keyword>
<evidence type="ECO:0000256" key="1">
    <source>
        <dbReference type="ARBA" id="ARBA00006153"/>
    </source>
</evidence>
<dbReference type="InterPro" id="IPR036264">
    <property type="entry name" value="Bact_exopeptidase_dim_dom"/>
</dbReference>
<reference evidence="4 5" key="1">
    <citation type="submission" date="2020-09" db="EMBL/GenBank/DDBJ databases">
        <title>Marinomonas sp. nov., isolated from the cysticercosis algae of Qingdao, China.</title>
        <authorList>
            <person name="Sun X."/>
        </authorList>
    </citation>
    <scope>NUCLEOTIDE SEQUENCE [LARGE SCALE GENOMIC DNA]</scope>
    <source>
        <strain evidence="4 5">SM2066</strain>
    </source>
</reference>
<name>A0ABR8NZ91_9GAMM</name>
<dbReference type="PANTHER" id="PTHR32494">
    <property type="entry name" value="ALLANTOATE DEIMINASE-RELATED"/>
    <property type="match status" value="1"/>
</dbReference>
<evidence type="ECO:0000313" key="5">
    <source>
        <dbReference type="Proteomes" id="UP000604161"/>
    </source>
</evidence>
<sequence length="418" mass="45704">MTVEKCNPDRLWNSIMEIGQIGHTEVEGSKVGGCHRLALTDKDKQARDLFVGWAKALGCSLRVDAIGNLFLRRNGLDNTLMPVMTGSHLDTQPTGGKFDGVYGCLAGLEALRCLEEKNIQTLRPIEVVVWTNEEGARFKPAMLGSGVYAGVFKLNDVLATKDEAGISLGEELDRLGYKEQTSVDTPECYQYYELHIEQGPVLEALDIDLGIVAGVLGMRWYEVEVTGRSCHAGPSPMNLRNDALVGVAEMISELTKIAANHSHDSRCTIGELNIPNASTNVSAGKVKFSLDLREGRLADLDELQTKAFETIHRIAFHHKLEIGIKETWSLPPCPFDETCLVNIQQACAASYPNLNPHTLISGAGHDAVYVSRVAPTAMIFVPSEDGLSHNEREYTSPEQLEKGCDVLLNTLILSANSN</sequence>
<dbReference type="NCBIfam" id="TIGR01879">
    <property type="entry name" value="hydantase"/>
    <property type="match status" value="1"/>
</dbReference>
<evidence type="ECO:0000313" key="4">
    <source>
        <dbReference type="EMBL" id="MBD5771366.1"/>
    </source>
</evidence>
<dbReference type="Gene3D" id="3.30.70.360">
    <property type="match status" value="1"/>
</dbReference>
<gene>
    <name evidence="4" type="ORF">IF202_09920</name>
</gene>
<evidence type="ECO:0000259" key="3">
    <source>
        <dbReference type="Pfam" id="PF07687"/>
    </source>
</evidence>
<dbReference type="Pfam" id="PF01546">
    <property type="entry name" value="Peptidase_M20"/>
    <property type="match status" value="1"/>
</dbReference>
<dbReference type="PANTHER" id="PTHR32494:SF5">
    <property type="entry name" value="ALLANTOATE AMIDOHYDROLASE"/>
    <property type="match status" value="1"/>
</dbReference>
<dbReference type="InterPro" id="IPR011650">
    <property type="entry name" value="Peptidase_M20_dimer"/>
</dbReference>
<dbReference type="NCBIfam" id="NF006771">
    <property type="entry name" value="PRK09290.1-5"/>
    <property type="match status" value="1"/>
</dbReference>
<evidence type="ECO:0000256" key="2">
    <source>
        <dbReference type="ARBA" id="ARBA00022801"/>
    </source>
</evidence>
<dbReference type="InterPro" id="IPR010158">
    <property type="entry name" value="Amidase_Cbmase"/>
</dbReference>
<dbReference type="Pfam" id="PF07687">
    <property type="entry name" value="M20_dimer"/>
    <property type="match status" value="1"/>
</dbReference>
<organism evidence="4 5">
    <name type="scientific">Marinomonas colpomeniae</name>
    <dbReference type="NCBI Taxonomy" id="2774408"/>
    <lineage>
        <taxon>Bacteria</taxon>
        <taxon>Pseudomonadati</taxon>
        <taxon>Pseudomonadota</taxon>
        <taxon>Gammaproteobacteria</taxon>
        <taxon>Oceanospirillales</taxon>
        <taxon>Oceanospirillaceae</taxon>
        <taxon>Marinomonas</taxon>
    </lineage>
</organism>
<dbReference type="PIRSF" id="PIRSF001235">
    <property type="entry name" value="Amidase_carbamoylase"/>
    <property type="match status" value="1"/>
</dbReference>
<dbReference type="SUPFAM" id="SSF53187">
    <property type="entry name" value="Zn-dependent exopeptidases"/>
    <property type="match status" value="1"/>
</dbReference>
<comment type="caution">
    <text evidence="4">The sequence shown here is derived from an EMBL/GenBank/DDBJ whole genome shotgun (WGS) entry which is preliminary data.</text>
</comment>